<gene>
    <name evidence="9" type="ORF">SMN809_LOCUS20801</name>
</gene>
<evidence type="ECO:0000313" key="9">
    <source>
        <dbReference type="EMBL" id="CAF4175803.1"/>
    </source>
</evidence>
<evidence type="ECO:0008006" key="11">
    <source>
        <dbReference type="Google" id="ProtNLM"/>
    </source>
</evidence>
<evidence type="ECO:0000313" key="10">
    <source>
        <dbReference type="Proteomes" id="UP000676336"/>
    </source>
</evidence>
<comment type="similarity">
    <text evidence="2 8">Belongs to the cytochrome P450 family.</text>
</comment>
<feature type="non-terminal residue" evidence="9">
    <location>
        <position position="1"/>
    </location>
</feature>
<dbReference type="InterPro" id="IPR050476">
    <property type="entry name" value="Insect_CytP450_Detox"/>
</dbReference>
<sequence length="77" mass="8847">ERHITKRHPAAYLAFGVGSRNCVGMRFALMELKMCLAHLLRTYNVLAGDKLRQGMIIEETNVTRPQAIYVKLQKRSM</sequence>
<evidence type="ECO:0000256" key="2">
    <source>
        <dbReference type="ARBA" id="ARBA00010617"/>
    </source>
</evidence>
<evidence type="ECO:0000256" key="4">
    <source>
        <dbReference type="ARBA" id="ARBA00022723"/>
    </source>
</evidence>
<keyword evidence="3 8" id="KW-0349">Heme</keyword>
<dbReference type="PANTHER" id="PTHR24292:SF54">
    <property type="entry name" value="CYP9F3-RELATED"/>
    <property type="match status" value="1"/>
</dbReference>
<proteinExistence type="inferred from homology"/>
<keyword evidence="4 8" id="KW-0479">Metal-binding</keyword>
<name>A0A8S2RR91_9BILA</name>
<evidence type="ECO:0000256" key="1">
    <source>
        <dbReference type="ARBA" id="ARBA00001971"/>
    </source>
</evidence>
<dbReference type="GO" id="GO:0004497">
    <property type="term" value="F:monooxygenase activity"/>
    <property type="evidence" value="ECO:0007669"/>
    <property type="project" value="UniProtKB-KW"/>
</dbReference>
<comment type="cofactor">
    <cofactor evidence="1">
        <name>heme</name>
        <dbReference type="ChEBI" id="CHEBI:30413"/>
    </cofactor>
</comment>
<dbReference type="EMBL" id="CAJOBI010014291">
    <property type="protein sequence ID" value="CAF4175803.1"/>
    <property type="molecule type" value="Genomic_DNA"/>
</dbReference>
<dbReference type="InterPro" id="IPR017972">
    <property type="entry name" value="Cyt_P450_CS"/>
</dbReference>
<reference evidence="9" key="1">
    <citation type="submission" date="2021-02" db="EMBL/GenBank/DDBJ databases">
        <authorList>
            <person name="Nowell W R."/>
        </authorList>
    </citation>
    <scope>NUCLEOTIDE SEQUENCE</scope>
</reference>
<dbReference type="Proteomes" id="UP000676336">
    <property type="component" value="Unassembled WGS sequence"/>
</dbReference>
<accession>A0A8S2RR91</accession>
<dbReference type="GO" id="GO:0016705">
    <property type="term" value="F:oxidoreductase activity, acting on paired donors, with incorporation or reduction of molecular oxygen"/>
    <property type="evidence" value="ECO:0007669"/>
    <property type="project" value="InterPro"/>
</dbReference>
<protein>
    <recommendedName>
        <fullName evidence="11">Cytochrome P450</fullName>
    </recommendedName>
</protein>
<evidence type="ECO:0000256" key="5">
    <source>
        <dbReference type="ARBA" id="ARBA00023002"/>
    </source>
</evidence>
<dbReference type="GO" id="GO:0005506">
    <property type="term" value="F:iron ion binding"/>
    <property type="evidence" value="ECO:0007669"/>
    <property type="project" value="InterPro"/>
</dbReference>
<dbReference type="InterPro" id="IPR001128">
    <property type="entry name" value="Cyt_P450"/>
</dbReference>
<dbReference type="InterPro" id="IPR036396">
    <property type="entry name" value="Cyt_P450_sf"/>
</dbReference>
<keyword evidence="6 8" id="KW-0408">Iron</keyword>
<organism evidence="9 10">
    <name type="scientific">Rotaria magnacalcarata</name>
    <dbReference type="NCBI Taxonomy" id="392030"/>
    <lineage>
        <taxon>Eukaryota</taxon>
        <taxon>Metazoa</taxon>
        <taxon>Spiralia</taxon>
        <taxon>Gnathifera</taxon>
        <taxon>Rotifera</taxon>
        <taxon>Eurotatoria</taxon>
        <taxon>Bdelloidea</taxon>
        <taxon>Philodinida</taxon>
        <taxon>Philodinidae</taxon>
        <taxon>Rotaria</taxon>
    </lineage>
</organism>
<dbReference type="GO" id="GO:0020037">
    <property type="term" value="F:heme binding"/>
    <property type="evidence" value="ECO:0007669"/>
    <property type="project" value="InterPro"/>
</dbReference>
<keyword evidence="5 8" id="KW-0560">Oxidoreductase</keyword>
<evidence type="ECO:0000256" key="7">
    <source>
        <dbReference type="ARBA" id="ARBA00023033"/>
    </source>
</evidence>
<evidence type="ECO:0000256" key="6">
    <source>
        <dbReference type="ARBA" id="ARBA00023004"/>
    </source>
</evidence>
<evidence type="ECO:0000256" key="8">
    <source>
        <dbReference type="RuleBase" id="RU000461"/>
    </source>
</evidence>
<dbReference type="PANTHER" id="PTHR24292">
    <property type="entry name" value="CYTOCHROME P450"/>
    <property type="match status" value="1"/>
</dbReference>
<keyword evidence="7 8" id="KW-0503">Monooxygenase</keyword>
<dbReference type="Gene3D" id="1.10.630.10">
    <property type="entry name" value="Cytochrome P450"/>
    <property type="match status" value="1"/>
</dbReference>
<evidence type="ECO:0000256" key="3">
    <source>
        <dbReference type="ARBA" id="ARBA00022617"/>
    </source>
</evidence>
<dbReference type="SUPFAM" id="SSF48264">
    <property type="entry name" value="Cytochrome P450"/>
    <property type="match status" value="1"/>
</dbReference>
<dbReference type="PROSITE" id="PS00086">
    <property type="entry name" value="CYTOCHROME_P450"/>
    <property type="match status" value="1"/>
</dbReference>
<comment type="caution">
    <text evidence="9">The sequence shown here is derived from an EMBL/GenBank/DDBJ whole genome shotgun (WGS) entry which is preliminary data.</text>
</comment>
<dbReference type="AlphaFoldDB" id="A0A8S2RR91"/>
<dbReference type="Pfam" id="PF00067">
    <property type="entry name" value="p450"/>
    <property type="match status" value="1"/>
</dbReference>